<keyword evidence="1" id="KW-0456">Lyase</keyword>
<dbReference type="AlphaFoldDB" id="A0A150NHQ3"/>
<comment type="caution">
    <text evidence="1">The sequence shown here is derived from an EMBL/GenBank/DDBJ whole genome shotgun (WGS) entry which is preliminary data.</text>
</comment>
<organism evidence="1 2">
    <name type="scientific">Streptococcus mitis</name>
    <dbReference type="NCBI Taxonomy" id="28037"/>
    <lineage>
        <taxon>Bacteria</taxon>
        <taxon>Bacillati</taxon>
        <taxon>Bacillota</taxon>
        <taxon>Bacilli</taxon>
        <taxon>Lactobacillales</taxon>
        <taxon>Streptococcaceae</taxon>
        <taxon>Streptococcus</taxon>
        <taxon>Streptococcus mitis group</taxon>
    </lineage>
</organism>
<evidence type="ECO:0000313" key="1">
    <source>
        <dbReference type="EMBL" id="KYF32977.1"/>
    </source>
</evidence>
<name>A0A150NHQ3_STRMT</name>
<protein>
    <submittedName>
        <fullName evidence="1">Chorismate synthase</fullName>
        <ecNumber evidence="1">4.2.3.5</ecNumber>
    </submittedName>
</protein>
<gene>
    <name evidence="1" type="ORF">SMI10712_00652</name>
</gene>
<proteinExistence type="predicted"/>
<sequence length="39" mass="4484">MEAVVATVLAQEILEKFSSDNLEELKEAVAQHRDYTKNY</sequence>
<dbReference type="Proteomes" id="UP000075618">
    <property type="component" value="Unassembled WGS sequence"/>
</dbReference>
<dbReference type="EC" id="4.2.3.5" evidence="1"/>
<dbReference type="EMBL" id="LROT01000028">
    <property type="protein sequence ID" value="KYF32977.1"/>
    <property type="molecule type" value="Genomic_DNA"/>
</dbReference>
<reference evidence="1 2" key="1">
    <citation type="submission" date="2016-01" db="EMBL/GenBank/DDBJ databases">
        <title>Highly variable Streptococcus oralis are common among viridans streptococci isolated from primates.</title>
        <authorList>
            <person name="Denapaite D."/>
            <person name="Rieger M."/>
            <person name="Koendgen S."/>
            <person name="Brueckner R."/>
            <person name="Ochigava I."/>
            <person name="Kappeler P."/>
            <person name="Maetz-Rensing K."/>
            <person name="Leendertz F."/>
            <person name="Hakenbeck R."/>
        </authorList>
    </citation>
    <scope>NUCLEOTIDE SEQUENCE [LARGE SCALE GENOMIC DNA]</scope>
    <source>
        <strain evidence="1 2">10712</strain>
    </source>
</reference>
<accession>A0A150NHQ3</accession>
<evidence type="ECO:0000313" key="2">
    <source>
        <dbReference type="Proteomes" id="UP000075618"/>
    </source>
</evidence>
<dbReference type="PATRIC" id="fig|28037.237.peg.1388"/>
<dbReference type="GO" id="GO:0004107">
    <property type="term" value="F:chorismate synthase activity"/>
    <property type="evidence" value="ECO:0007669"/>
    <property type="project" value="UniProtKB-EC"/>
</dbReference>